<feature type="transmembrane region" description="Helical" evidence="1">
    <location>
        <begin position="57"/>
        <end position="75"/>
    </location>
</feature>
<name>A0A9X1WBD6_9VIBR</name>
<dbReference type="Proteomes" id="UP001139488">
    <property type="component" value="Unassembled WGS sequence"/>
</dbReference>
<keyword evidence="1" id="KW-0812">Transmembrane</keyword>
<feature type="transmembrane region" description="Helical" evidence="1">
    <location>
        <begin position="123"/>
        <end position="143"/>
    </location>
</feature>
<dbReference type="AlphaFoldDB" id="A0A9X1WBD6"/>
<comment type="caution">
    <text evidence="2">The sequence shown here is derived from an EMBL/GenBank/DDBJ whole genome shotgun (WGS) entry which is preliminary data.</text>
</comment>
<keyword evidence="3" id="KW-1185">Reference proteome</keyword>
<dbReference type="RefSeq" id="WP_244358016.1">
    <property type="nucleotide sequence ID" value="NZ_JAJNNZ010000010.1"/>
</dbReference>
<sequence length="153" mass="17998">MRYGFEQYNQHGYLKTPVLLWLGWFFLTRAWVVFVVAGASRQEGSNILQWVYPDHQMLYIGLGMGLPIVVSMWLIGLRKPEYSLLDKVVKHFRTVTLFVILGQIAHTLYIVKQQYWQFSWTNALTLVLLAWFCIYLVNSRYVLDCLATQKNKT</sequence>
<protein>
    <submittedName>
        <fullName evidence="2">DUF2919 domain-containing protein</fullName>
    </submittedName>
</protein>
<organism evidence="2 3">
    <name type="scientific">Vibrio gelatinilyticus</name>
    <dbReference type="NCBI Taxonomy" id="2893468"/>
    <lineage>
        <taxon>Bacteria</taxon>
        <taxon>Pseudomonadati</taxon>
        <taxon>Pseudomonadota</taxon>
        <taxon>Gammaproteobacteria</taxon>
        <taxon>Vibrionales</taxon>
        <taxon>Vibrionaceae</taxon>
        <taxon>Vibrio</taxon>
    </lineage>
</organism>
<reference evidence="2" key="1">
    <citation type="submission" date="2021-11" db="EMBL/GenBank/DDBJ databases">
        <title>Vibrio ZSDE26 sp. nov. and Vibrio ZSDZ34 sp. nov., isolated from coastal seawater in Qingdao.</title>
        <authorList>
            <person name="Zhang P."/>
        </authorList>
    </citation>
    <scope>NUCLEOTIDE SEQUENCE</scope>
    <source>
        <strain evidence="2">ZSDZ34</strain>
    </source>
</reference>
<dbReference type="Pfam" id="PF11143">
    <property type="entry name" value="DUF2919"/>
    <property type="match status" value="1"/>
</dbReference>
<gene>
    <name evidence="2" type="ORF">LNL84_13100</name>
</gene>
<feature type="transmembrane region" description="Helical" evidence="1">
    <location>
        <begin position="95"/>
        <end position="111"/>
    </location>
</feature>
<proteinExistence type="predicted"/>
<evidence type="ECO:0000256" key="1">
    <source>
        <dbReference type="SAM" id="Phobius"/>
    </source>
</evidence>
<feature type="transmembrane region" description="Helical" evidence="1">
    <location>
        <begin position="12"/>
        <end position="37"/>
    </location>
</feature>
<evidence type="ECO:0000313" key="3">
    <source>
        <dbReference type="Proteomes" id="UP001139488"/>
    </source>
</evidence>
<keyword evidence="1" id="KW-0472">Membrane</keyword>
<dbReference type="EMBL" id="JAJNNZ010000010">
    <property type="protein sequence ID" value="MCJ2377767.1"/>
    <property type="molecule type" value="Genomic_DNA"/>
</dbReference>
<accession>A0A9X1WBD6</accession>
<keyword evidence="1" id="KW-1133">Transmembrane helix</keyword>
<evidence type="ECO:0000313" key="2">
    <source>
        <dbReference type="EMBL" id="MCJ2377767.1"/>
    </source>
</evidence>
<dbReference type="InterPro" id="IPR021318">
    <property type="entry name" value="DUF2919"/>
</dbReference>